<proteinExistence type="predicted"/>
<gene>
    <name evidence="1" type="ORF">PZA18_03430</name>
</gene>
<sequence>MRWKPWIIGTAAAVLISAELAHQLLPPDQAVAQAKVSCPDLSQSCQFELAGQTFRLQAASPPSGLRPFELTLTGPSQQARAHFSMIGMEMGPNGYQLRAAGSQQLKASVILPVCSQRRLDWLLTLELDQGRVDVTFTAQR</sequence>
<evidence type="ECO:0000313" key="2">
    <source>
        <dbReference type="Proteomes" id="UP001172778"/>
    </source>
</evidence>
<keyword evidence="2" id="KW-1185">Reference proteome</keyword>
<organism evidence="1 2">
    <name type="scientific">Parachitinimonas caeni</name>
    <dbReference type="NCBI Taxonomy" id="3031301"/>
    <lineage>
        <taxon>Bacteria</taxon>
        <taxon>Pseudomonadati</taxon>
        <taxon>Pseudomonadota</taxon>
        <taxon>Betaproteobacteria</taxon>
        <taxon>Neisseriales</taxon>
        <taxon>Chitinibacteraceae</taxon>
        <taxon>Parachitinimonas</taxon>
    </lineage>
</organism>
<reference evidence="1" key="1">
    <citation type="submission" date="2023-03" db="EMBL/GenBank/DDBJ databases">
        <title>Chitinimonas shenzhenensis gen. nov., sp. nov., a novel member of family Burkholderiaceae isolated from activated sludge collected in Shen Zhen, China.</title>
        <authorList>
            <person name="Wang X."/>
        </authorList>
    </citation>
    <scope>NUCLEOTIDE SEQUENCE</scope>
    <source>
        <strain evidence="1">DQS-5</strain>
    </source>
</reference>
<dbReference type="Proteomes" id="UP001172778">
    <property type="component" value="Unassembled WGS sequence"/>
</dbReference>
<protein>
    <submittedName>
        <fullName evidence="1">Uncharacterized protein</fullName>
    </submittedName>
</protein>
<name>A0ABT7DWS6_9NEIS</name>
<dbReference type="EMBL" id="JARRAF010000003">
    <property type="protein sequence ID" value="MDK2123102.1"/>
    <property type="molecule type" value="Genomic_DNA"/>
</dbReference>
<evidence type="ECO:0000313" key="1">
    <source>
        <dbReference type="EMBL" id="MDK2123102.1"/>
    </source>
</evidence>
<comment type="caution">
    <text evidence="1">The sequence shown here is derived from an EMBL/GenBank/DDBJ whole genome shotgun (WGS) entry which is preliminary data.</text>
</comment>
<dbReference type="RefSeq" id="WP_284099390.1">
    <property type="nucleotide sequence ID" value="NZ_JARRAF010000003.1"/>
</dbReference>
<accession>A0ABT7DWS6</accession>